<comment type="caution">
    <text evidence="1">The sequence shown here is derived from an EMBL/GenBank/DDBJ whole genome shotgun (WGS) entry which is preliminary data.</text>
</comment>
<organism evidence="1 2">
    <name type="scientific">Streptomyces yaanensis</name>
    <dbReference type="NCBI Taxonomy" id="1142239"/>
    <lineage>
        <taxon>Bacteria</taxon>
        <taxon>Bacillati</taxon>
        <taxon>Actinomycetota</taxon>
        <taxon>Actinomycetes</taxon>
        <taxon>Kitasatosporales</taxon>
        <taxon>Streptomycetaceae</taxon>
        <taxon>Streptomyces</taxon>
    </lineage>
</organism>
<reference evidence="2" key="1">
    <citation type="journal article" date="2019" name="Int. J. Syst. Evol. Microbiol.">
        <title>The Global Catalogue of Microorganisms (GCM) 10K type strain sequencing project: providing services to taxonomists for standard genome sequencing and annotation.</title>
        <authorList>
            <consortium name="The Broad Institute Genomics Platform"/>
            <consortium name="The Broad Institute Genome Sequencing Center for Infectious Disease"/>
            <person name="Wu L."/>
            <person name="Ma J."/>
        </authorList>
    </citation>
    <scope>NUCLEOTIDE SEQUENCE [LARGE SCALE GENOMIC DNA]</scope>
    <source>
        <strain evidence="2">CGMCC 4.7035</strain>
    </source>
</reference>
<keyword evidence="2" id="KW-1185">Reference proteome</keyword>
<accession>A0ABV7SCH1</accession>
<dbReference type="Proteomes" id="UP001595701">
    <property type="component" value="Unassembled WGS sequence"/>
</dbReference>
<dbReference type="RefSeq" id="WP_310781406.1">
    <property type="nucleotide sequence ID" value="NZ_JBHRWR010000009.1"/>
</dbReference>
<sequence>MMDAFGQRAGTDEERHVRGVAALCAVTVVMMANRDSSWADLAGVVRIAVLGALDRGSDRAGGKAA</sequence>
<evidence type="ECO:0000313" key="2">
    <source>
        <dbReference type="Proteomes" id="UP001595701"/>
    </source>
</evidence>
<gene>
    <name evidence="1" type="ORF">ACFOZ0_13210</name>
</gene>
<name>A0ABV7SCH1_9ACTN</name>
<protein>
    <recommendedName>
        <fullName evidence="3">TetR family transcriptional regulator</fullName>
    </recommendedName>
</protein>
<evidence type="ECO:0000313" key="1">
    <source>
        <dbReference type="EMBL" id="MFC3574216.1"/>
    </source>
</evidence>
<proteinExistence type="predicted"/>
<evidence type="ECO:0008006" key="3">
    <source>
        <dbReference type="Google" id="ProtNLM"/>
    </source>
</evidence>
<dbReference type="EMBL" id="JBHRWR010000009">
    <property type="protein sequence ID" value="MFC3574216.1"/>
    <property type="molecule type" value="Genomic_DNA"/>
</dbReference>